<organism evidence="1 2">
    <name type="scientific">Streptomyces afghaniensis 772</name>
    <dbReference type="NCBI Taxonomy" id="1283301"/>
    <lineage>
        <taxon>Bacteria</taxon>
        <taxon>Bacillati</taxon>
        <taxon>Actinomycetota</taxon>
        <taxon>Actinomycetes</taxon>
        <taxon>Kitasatosporales</taxon>
        <taxon>Streptomycetaceae</taxon>
        <taxon>Streptomyces</taxon>
    </lineage>
</organism>
<protein>
    <recommendedName>
        <fullName evidence="3">Sialidase domain-containing protein</fullName>
    </recommendedName>
</protein>
<dbReference type="SUPFAM" id="SSF89372">
    <property type="entry name" value="Fucose-specific lectin"/>
    <property type="match status" value="1"/>
</dbReference>
<sequence>MARITRWASRTKEFVHNVARTNQPERLNLWFTLRDAQGTWSGPALASLNFAHDGRPAVVPQEGDSALFIYHTRRLHGWDIWSKHFSEGKWQPSEPVVIRPGVDKFPTAARHGQVLRLFWQGRDPAEPAEHRRWRVWSAVRTGERWSEPTVFGDADTDRRMPVTTADDAGGLWLFWLEHLNGRWQLRYNRHDGDDWQLATPATLPPDGEDDPRVEDDLFLLFHPGAAAARLWLFWARQQASGEDQTRWHIHYRSKQGLDPSASDWSPVKPLARAAEDDHDRQPAALVSGERGIELFWSSTRAGGWTIFRNTLDTGSDTWGAAQQILAGPYNLRAPVAVATGTGALLVHRSNRSLEYVSTAFSATRTLDHRYAGTTTADTRARDRLALRGRFEDFQTYLYDSGPAGILTDSGRIARDTVGLYLSPRDTESPEEIAAIVSRLAGVLNEFMPVTARPVYITE</sequence>
<name>S4MKM7_9ACTN</name>
<dbReference type="EMBL" id="AOPY01001519">
    <property type="protein sequence ID" value="EPJ37186.1"/>
    <property type="molecule type" value="Genomic_DNA"/>
</dbReference>
<gene>
    <name evidence="1" type="ORF">STAFG_5793</name>
</gene>
<dbReference type="OrthoDB" id="3453891at2"/>
<dbReference type="Proteomes" id="UP000015001">
    <property type="component" value="Unassembled WGS sequence"/>
</dbReference>
<dbReference type="RefSeq" id="WP_020274666.1">
    <property type="nucleotide sequence ID" value="NZ_KE354281.1"/>
</dbReference>
<keyword evidence="2" id="KW-1185">Reference proteome</keyword>
<dbReference type="AlphaFoldDB" id="S4MKM7"/>
<comment type="caution">
    <text evidence="1">The sequence shown here is derived from an EMBL/GenBank/DDBJ whole genome shotgun (WGS) entry which is preliminary data.</text>
</comment>
<accession>S4MKM7</accession>
<proteinExistence type="predicted"/>
<evidence type="ECO:0008006" key="3">
    <source>
        <dbReference type="Google" id="ProtNLM"/>
    </source>
</evidence>
<evidence type="ECO:0000313" key="2">
    <source>
        <dbReference type="Proteomes" id="UP000015001"/>
    </source>
</evidence>
<evidence type="ECO:0000313" key="1">
    <source>
        <dbReference type="EMBL" id="EPJ37186.1"/>
    </source>
</evidence>
<dbReference type="PATRIC" id="fig|1283301.3.peg.5758"/>
<reference evidence="1 2" key="1">
    <citation type="submission" date="2013-02" db="EMBL/GenBank/DDBJ databases">
        <title>Draft Genome Sequence of Streptomyces afghaniensis, Which Produces Compounds of the Julimycin B-Complex.</title>
        <authorList>
            <person name="Gruening B.A."/>
            <person name="Praeg A."/>
            <person name="Erxleben A."/>
            <person name="Guenther S."/>
            <person name="Fiedler H.-P."/>
            <person name="Goodfellow M."/>
            <person name="Mueller M."/>
        </authorList>
    </citation>
    <scope>NUCLEOTIDE SEQUENCE [LARGE SCALE GENOMIC DNA]</scope>
    <source>
        <strain evidence="1 2">772</strain>
    </source>
</reference>
<dbReference type="HOGENOM" id="CLU_597047_0_0_11"/>